<proteinExistence type="inferred from homology"/>
<dbReference type="AlphaFoldDB" id="A0A8H7H2U0"/>
<reference evidence="3" key="1">
    <citation type="submission" date="2020-09" db="EMBL/GenBank/DDBJ databases">
        <title>Comparative genome analyses of four rice-infecting Rhizoctonia solani isolates reveal extensive enrichment of homogalacturonan modification genes.</title>
        <authorList>
            <person name="Lee D.-Y."/>
            <person name="Jeon J."/>
            <person name="Kim K.-T."/>
            <person name="Cheong K."/>
            <person name="Song H."/>
            <person name="Choi G."/>
            <person name="Ko J."/>
            <person name="Opiyo S.O."/>
            <person name="Zuo S."/>
            <person name="Madhav S."/>
            <person name="Lee Y.-H."/>
            <person name="Wang G.-L."/>
        </authorList>
    </citation>
    <scope>NUCLEOTIDE SEQUENCE</scope>
    <source>
        <strain evidence="3">AG1-IA YN-7</strain>
    </source>
</reference>
<feature type="region of interest" description="Disordered" evidence="2">
    <location>
        <begin position="163"/>
        <end position="199"/>
    </location>
</feature>
<dbReference type="GO" id="GO:0006508">
    <property type="term" value="P:proteolysis"/>
    <property type="evidence" value="ECO:0007669"/>
    <property type="project" value="TreeGrafter"/>
</dbReference>
<dbReference type="Gene3D" id="3.40.50.12660">
    <property type="match status" value="1"/>
</dbReference>
<name>A0A8H7H2U0_9AGAM</name>
<dbReference type="PANTHER" id="PTHR48104:SF30">
    <property type="entry name" value="METACASPASE-1"/>
    <property type="match status" value="1"/>
</dbReference>
<sequence length="461" mass="51655">MSVIPTDNQSGVIIIPRDIASTTNDRGSSHPERTIMEANLLKAVQLGDNIHTGNSAPSDPVERRTLLISAQYKEFRWGILDGPPFDTYAVYNMLVEVFDYRPENIRILCDVSGVDPKSGSFPTKDNILNQIKLKSLEWLTSNVRSGDYRFMHYSGHGGHFLSNDKDGKQLRRPGIDKWGEDSWDPKVEPRKGGDTERTPSQITAGRITEIKVLLQDLEYYKQGIVTGSNDVNPKMEDSNCLIFDKADLRTKVEGAGFRAIDDESSQIPSTHGWSREGDVIQQAELSILKSEESKGGSEGDSKTVTSGPRFFSKLLGAVGIGGADVTLHEVLPDREKQMDHTKPYVVRCWTAAHSRQESWDTAFGGTFTAVSRSSVPFFFINQDFQSFIANCRKFRNSPNWSKEFTYRRLYEQVSSEITNIQKASIWNLKSGPNPQFVQLWSSLPDDTQGSKDDLLNSTVIL</sequence>
<evidence type="ECO:0000313" key="3">
    <source>
        <dbReference type="EMBL" id="KAF8672225.1"/>
    </source>
</evidence>
<dbReference type="GO" id="GO:0004197">
    <property type="term" value="F:cysteine-type endopeptidase activity"/>
    <property type="evidence" value="ECO:0007669"/>
    <property type="project" value="TreeGrafter"/>
</dbReference>
<dbReference type="GO" id="GO:0005737">
    <property type="term" value="C:cytoplasm"/>
    <property type="evidence" value="ECO:0007669"/>
    <property type="project" value="TreeGrafter"/>
</dbReference>
<dbReference type="InterPro" id="IPR050452">
    <property type="entry name" value="Metacaspase"/>
</dbReference>
<comment type="similarity">
    <text evidence="1">Belongs to the peptidase C14B family.</text>
</comment>
<gene>
    <name evidence="3" type="ORF">RHS04_07835</name>
</gene>
<accession>A0A8H7H2U0</accession>
<comment type="caution">
    <text evidence="3">The sequence shown here is derived from an EMBL/GenBank/DDBJ whole genome shotgun (WGS) entry which is preliminary data.</text>
</comment>
<dbReference type="EMBL" id="JACYCC010000209">
    <property type="protein sequence ID" value="KAF8672225.1"/>
    <property type="molecule type" value="Genomic_DNA"/>
</dbReference>
<evidence type="ECO:0000256" key="1">
    <source>
        <dbReference type="ARBA" id="ARBA00009005"/>
    </source>
</evidence>
<dbReference type="Proteomes" id="UP000650582">
    <property type="component" value="Unassembled WGS sequence"/>
</dbReference>
<protein>
    <submittedName>
        <fullName evidence="3">Caspase domain</fullName>
    </submittedName>
</protein>
<evidence type="ECO:0000256" key="2">
    <source>
        <dbReference type="SAM" id="MobiDB-lite"/>
    </source>
</evidence>
<dbReference type="PANTHER" id="PTHR48104">
    <property type="entry name" value="METACASPASE-4"/>
    <property type="match status" value="1"/>
</dbReference>
<feature type="compositionally biased region" description="Basic and acidic residues" evidence="2">
    <location>
        <begin position="163"/>
        <end position="197"/>
    </location>
</feature>
<evidence type="ECO:0000313" key="4">
    <source>
        <dbReference type="Proteomes" id="UP000650582"/>
    </source>
</evidence>
<organism evidence="3 4">
    <name type="scientific">Rhizoctonia solani</name>
    <dbReference type="NCBI Taxonomy" id="456999"/>
    <lineage>
        <taxon>Eukaryota</taxon>
        <taxon>Fungi</taxon>
        <taxon>Dikarya</taxon>
        <taxon>Basidiomycota</taxon>
        <taxon>Agaricomycotina</taxon>
        <taxon>Agaricomycetes</taxon>
        <taxon>Cantharellales</taxon>
        <taxon>Ceratobasidiaceae</taxon>
        <taxon>Rhizoctonia</taxon>
    </lineage>
</organism>